<dbReference type="PANTHER" id="PTHR30576">
    <property type="entry name" value="COLANIC BIOSYNTHESIS UDP-GLUCOSE LIPID CARRIER TRANSFERASE"/>
    <property type="match status" value="1"/>
</dbReference>
<feature type="domain" description="Bacterial sugar transferase" evidence="3">
    <location>
        <begin position="9"/>
        <end position="186"/>
    </location>
</feature>
<dbReference type="PANTHER" id="PTHR30576:SF0">
    <property type="entry name" value="UNDECAPRENYL-PHOSPHATE N-ACETYLGALACTOSAMINYL 1-PHOSPHATE TRANSFERASE-RELATED"/>
    <property type="match status" value="1"/>
</dbReference>
<evidence type="ECO:0000313" key="4">
    <source>
        <dbReference type="EMBL" id="CRZ34099.1"/>
    </source>
</evidence>
<gene>
    <name evidence="4" type="ORF">HHT355_0896</name>
</gene>
<evidence type="ECO:0000256" key="1">
    <source>
        <dbReference type="ARBA" id="ARBA00006464"/>
    </source>
</evidence>
<dbReference type="GO" id="GO:0016780">
    <property type="term" value="F:phosphotransferase activity, for other substituted phosphate groups"/>
    <property type="evidence" value="ECO:0007669"/>
    <property type="project" value="TreeGrafter"/>
</dbReference>
<reference evidence="4 5" key="1">
    <citation type="submission" date="2015-06" db="EMBL/GenBank/DDBJ databases">
        <authorList>
            <person name="Wibberg Daniel"/>
        </authorList>
    </citation>
    <scope>NUCLEOTIDE SEQUENCE [LARGE SCALE GENOMIC DNA]</scope>
    <source>
        <strain evidence="4 5">T3/55T</strain>
    </source>
</reference>
<keyword evidence="2" id="KW-1133">Transmembrane helix</keyword>
<accession>A0A0H5SF94</accession>
<dbReference type="EMBL" id="CVTD020000010">
    <property type="protein sequence ID" value="CRZ34099.1"/>
    <property type="molecule type" value="Genomic_DNA"/>
</dbReference>
<keyword evidence="2" id="KW-0812">Transmembrane</keyword>
<keyword evidence="5" id="KW-1185">Reference proteome</keyword>
<evidence type="ECO:0000256" key="2">
    <source>
        <dbReference type="SAM" id="Phobius"/>
    </source>
</evidence>
<keyword evidence="2" id="KW-0472">Membrane</keyword>
<sequence length="204" mass="23863">MRYIDIKYKIDKIIALLGLIVLSPLMIIIGIAIKLDSPGPIIYRQKRLGQNGKIFYMYKFRSMYEGAEKNGVYDRKKDPRVTSVGKVIRRTSLDELPQLINVLKGDMSLIGPRPPLVYHPWPYEKYTDEQKKMFLIKPGITGWAQVNGRKNLEWDKRIKMNIEYIEKMSLLLDLKILLLTVIKVIKMEENVNRKKTVNINKQIK</sequence>
<dbReference type="Proteomes" id="UP000236497">
    <property type="component" value="Unassembled WGS sequence"/>
</dbReference>
<evidence type="ECO:0000259" key="3">
    <source>
        <dbReference type="Pfam" id="PF02397"/>
    </source>
</evidence>
<evidence type="ECO:0000313" key="5">
    <source>
        <dbReference type="Proteomes" id="UP000236497"/>
    </source>
</evidence>
<organism evidence="4 5">
    <name type="scientific">Herbinix hemicellulosilytica</name>
    <dbReference type="NCBI Taxonomy" id="1564487"/>
    <lineage>
        <taxon>Bacteria</taxon>
        <taxon>Bacillati</taxon>
        <taxon>Bacillota</taxon>
        <taxon>Clostridia</taxon>
        <taxon>Lachnospirales</taxon>
        <taxon>Lachnospiraceae</taxon>
        <taxon>Herbinix</taxon>
    </lineage>
</organism>
<dbReference type="InterPro" id="IPR003362">
    <property type="entry name" value="Bact_transf"/>
</dbReference>
<dbReference type="Pfam" id="PF02397">
    <property type="entry name" value="Bac_transf"/>
    <property type="match status" value="1"/>
</dbReference>
<comment type="similarity">
    <text evidence="1">Belongs to the bacterial sugar transferase family.</text>
</comment>
<feature type="transmembrane region" description="Helical" evidence="2">
    <location>
        <begin position="12"/>
        <end position="33"/>
    </location>
</feature>
<proteinExistence type="inferred from homology"/>
<name>A0A0H5SF94_HERHM</name>
<protein>
    <submittedName>
        <fullName evidence="4">Putative membrane protein</fullName>
    </submittedName>
</protein>
<dbReference type="AlphaFoldDB" id="A0A0H5SF94"/>